<evidence type="ECO:0000259" key="1">
    <source>
        <dbReference type="Pfam" id="PF00156"/>
    </source>
</evidence>
<dbReference type="CDD" id="cd06223">
    <property type="entry name" value="PRTases_typeI"/>
    <property type="match status" value="1"/>
</dbReference>
<evidence type="ECO:0000313" key="2">
    <source>
        <dbReference type="EMBL" id="EAT11213.1"/>
    </source>
</evidence>
<dbReference type="PANTHER" id="PTHR11608">
    <property type="entry name" value="BIFUNCTIONAL PROTEIN PYRR"/>
    <property type="match status" value="1"/>
</dbReference>
<sequence>MATTQSNLQPTALISDMANAIRNQVDTNSNDVIIVGIHTGGAWVAQTLHQELKLNTELGLLDISFYRDDFTQKGLHPEVKSSELPEVEGKTIILVDDVVMSGRTIRAAMNELFDYGRPQKILLACLIDVGQRDLPIQPDIIGSQIELQAKQRVKLSGPDPLQLHLMNIEEKRS</sequence>
<accession>Q1MZ15</accession>
<keyword evidence="3" id="KW-1185">Reference proteome</keyword>
<dbReference type="HOGENOM" id="CLU_094234_1_1_6"/>
<dbReference type="Gene3D" id="3.40.50.2020">
    <property type="match status" value="1"/>
</dbReference>
<dbReference type="InterPro" id="IPR050137">
    <property type="entry name" value="PyrR_bifunctional"/>
</dbReference>
<protein>
    <submittedName>
        <fullName evidence="2">Pyrimidine regulatory protein PyrR</fullName>
    </submittedName>
</protein>
<dbReference type="SUPFAM" id="SSF53271">
    <property type="entry name" value="PRTase-like"/>
    <property type="match status" value="1"/>
</dbReference>
<evidence type="ECO:0000313" key="3">
    <source>
        <dbReference type="Proteomes" id="UP000004263"/>
    </source>
</evidence>
<dbReference type="PANTHER" id="PTHR11608:SF0">
    <property type="entry name" value="BIFUNCTIONAL PROTEIN PYRR"/>
    <property type="match status" value="1"/>
</dbReference>
<dbReference type="RefSeq" id="WP_007016682.1">
    <property type="nucleotide sequence ID" value="NZ_AAQH01000021.1"/>
</dbReference>
<dbReference type="Proteomes" id="UP000004263">
    <property type="component" value="Unassembled WGS sequence"/>
</dbReference>
<proteinExistence type="predicted"/>
<dbReference type="OrthoDB" id="9802227at2"/>
<dbReference type="EMBL" id="AAQH01000021">
    <property type="protein sequence ID" value="EAT11213.1"/>
    <property type="molecule type" value="Genomic_DNA"/>
</dbReference>
<organism evidence="2 3">
    <name type="scientific">Bermanella marisrubri</name>
    <dbReference type="NCBI Taxonomy" id="207949"/>
    <lineage>
        <taxon>Bacteria</taxon>
        <taxon>Pseudomonadati</taxon>
        <taxon>Pseudomonadota</taxon>
        <taxon>Gammaproteobacteria</taxon>
        <taxon>Oceanospirillales</taxon>
        <taxon>Oceanospirillaceae</taxon>
        <taxon>Bermanella</taxon>
    </lineage>
</organism>
<name>Q1MZ15_9GAMM</name>
<dbReference type="InterPro" id="IPR029057">
    <property type="entry name" value="PRTase-like"/>
</dbReference>
<reference evidence="2 3" key="1">
    <citation type="submission" date="2006-03" db="EMBL/GenBank/DDBJ databases">
        <authorList>
            <person name="Pinhassi J."/>
            <person name="Pedros-Alio C."/>
            <person name="Ferriera S."/>
            <person name="Johnson J."/>
            <person name="Kravitz S."/>
            <person name="Halpern A."/>
            <person name="Remington K."/>
            <person name="Beeson K."/>
            <person name="Tran B."/>
            <person name="Rogers Y.-H."/>
            <person name="Friedman R."/>
            <person name="Venter J.C."/>
        </authorList>
    </citation>
    <scope>NUCLEOTIDE SEQUENCE [LARGE SCALE GENOMIC DNA]</scope>
    <source>
        <strain evidence="2 3">RED65</strain>
    </source>
</reference>
<dbReference type="InterPro" id="IPR000836">
    <property type="entry name" value="PRTase_dom"/>
</dbReference>
<dbReference type="Pfam" id="PF00156">
    <property type="entry name" value="Pribosyltran"/>
    <property type="match status" value="1"/>
</dbReference>
<dbReference type="AlphaFoldDB" id="Q1MZ15"/>
<gene>
    <name evidence="2" type="ORF">RED65_07289</name>
</gene>
<dbReference type="STRING" id="207949.RED65_07289"/>
<comment type="caution">
    <text evidence="2">The sequence shown here is derived from an EMBL/GenBank/DDBJ whole genome shotgun (WGS) entry which is preliminary data.</text>
</comment>
<feature type="domain" description="Phosphoribosyltransferase" evidence="1">
    <location>
        <begin position="13"/>
        <end position="141"/>
    </location>
</feature>
<dbReference type="NCBIfam" id="NF003545">
    <property type="entry name" value="PRK05205.1-1"/>
    <property type="match status" value="1"/>
</dbReference>